<dbReference type="InParanoid" id="A0A803SUU0"/>
<organism evidence="2 3">
    <name type="scientific">Anolis carolinensis</name>
    <name type="common">Green anole</name>
    <name type="synonym">American chameleon</name>
    <dbReference type="NCBI Taxonomy" id="28377"/>
    <lineage>
        <taxon>Eukaryota</taxon>
        <taxon>Metazoa</taxon>
        <taxon>Chordata</taxon>
        <taxon>Craniata</taxon>
        <taxon>Vertebrata</taxon>
        <taxon>Euteleostomi</taxon>
        <taxon>Lepidosauria</taxon>
        <taxon>Squamata</taxon>
        <taxon>Bifurcata</taxon>
        <taxon>Unidentata</taxon>
        <taxon>Episquamata</taxon>
        <taxon>Toxicofera</taxon>
        <taxon>Iguania</taxon>
        <taxon>Dactyloidae</taxon>
        <taxon>Anolis</taxon>
    </lineage>
</organism>
<dbReference type="Ensembl" id="ENSACAT00000046333.1">
    <property type="protein sequence ID" value="ENSACAP00000026730.1"/>
    <property type="gene ID" value="ENSACAG00000040271.1"/>
</dbReference>
<dbReference type="AlphaFoldDB" id="A0A803SUU0"/>
<reference evidence="2" key="2">
    <citation type="submission" date="2025-08" db="UniProtKB">
        <authorList>
            <consortium name="Ensembl"/>
        </authorList>
    </citation>
    <scope>IDENTIFICATION</scope>
</reference>
<evidence type="ECO:0000313" key="2">
    <source>
        <dbReference type="Ensembl" id="ENSACAP00000026730.1"/>
    </source>
</evidence>
<proteinExistence type="predicted"/>
<evidence type="ECO:0000313" key="3">
    <source>
        <dbReference type="Proteomes" id="UP000001646"/>
    </source>
</evidence>
<name>A0A803SUU0_ANOCA</name>
<reference evidence="2" key="3">
    <citation type="submission" date="2025-09" db="UniProtKB">
        <authorList>
            <consortium name="Ensembl"/>
        </authorList>
    </citation>
    <scope>IDENTIFICATION</scope>
</reference>
<accession>A0A803SUU0</accession>
<keyword evidence="3" id="KW-1185">Reference proteome</keyword>
<protein>
    <submittedName>
        <fullName evidence="2">Uncharacterized protein</fullName>
    </submittedName>
</protein>
<feature type="region of interest" description="Disordered" evidence="1">
    <location>
        <begin position="138"/>
        <end position="171"/>
    </location>
</feature>
<reference evidence="2" key="1">
    <citation type="submission" date="2009-12" db="EMBL/GenBank/DDBJ databases">
        <title>The Genome Sequence of Anolis carolinensis (Green Anole Lizard).</title>
        <authorList>
            <consortium name="The Genome Sequencing Platform"/>
            <person name="Di Palma F."/>
            <person name="Alfoldi J."/>
            <person name="Heiman D."/>
            <person name="Young S."/>
            <person name="Grabherr M."/>
            <person name="Johnson J."/>
            <person name="Lander E.S."/>
            <person name="Lindblad-Toh K."/>
        </authorList>
    </citation>
    <scope>NUCLEOTIDE SEQUENCE [LARGE SCALE GENOMIC DNA]</scope>
    <source>
        <strain evidence="2">JBL SC #1</strain>
    </source>
</reference>
<dbReference type="GeneTree" id="ENSGT00940000154901"/>
<evidence type="ECO:0000256" key="1">
    <source>
        <dbReference type="SAM" id="MobiDB-lite"/>
    </source>
</evidence>
<dbReference type="Proteomes" id="UP000001646">
    <property type="component" value="Unplaced"/>
</dbReference>
<sequence>MTFAELLDRMGGMGRFQVVHVALLVTPVLLTASHNLLQNFSAAVPEHHCRVRLVGNGTEWHSNRTQATEEDLLWAAIPKDASGKPEKCRRFVRPRWHLPNASADGGNGTEWETEPCHDGWVYDQSVFTNTIIMEVSGQRGQRASEGSGHKDNRLLELNGTPREGPSIYIKE</sequence>